<dbReference type="InterPro" id="IPR026506">
    <property type="entry name" value="GDPGP"/>
</dbReference>
<evidence type="ECO:0000259" key="1">
    <source>
        <dbReference type="Pfam" id="PF26217"/>
    </source>
</evidence>
<dbReference type="PhylomeDB" id="E9FWP3"/>
<evidence type="ECO:0000313" key="2">
    <source>
        <dbReference type="EMBL" id="EFX88397.1"/>
    </source>
</evidence>
<name>E9FWP3_DAPPU</name>
<dbReference type="PANTHER" id="PTHR20884">
    <property type="entry name" value="GDP-D-GLUCOSE PHOSPHORYLASE 1"/>
    <property type="match status" value="1"/>
</dbReference>
<dbReference type="PANTHER" id="PTHR20884:SF8">
    <property type="entry name" value="GDP-D-GLUCOSE PHOSPHORYLASE 1"/>
    <property type="match status" value="1"/>
</dbReference>
<dbReference type="FunCoup" id="E9FWP3">
    <property type="interactions" value="471"/>
</dbReference>
<protein>
    <recommendedName>
        <fullName evidence="1">GDPGP1-like N-terminal domain-containing protein</fullName>
    </recommendedName>
</protein>
<dbReference type="GO" id="GO:0005085">
    <property type="term" value="F:guanyl-nucleotide exchange factor activity"/>
    <property type="evidence" value="ECO:0007669"/>
    <property type="project" value="UniProtKB-KW"/>
</dbReference>
<dbReference type="Proteomes" id="UP000000305">
    <property type="component" value="Unassembled WGS sequence"/>
</dbReference>
<dbReference type="GO" id="GO:0080048">
    <property type="term" value="F:GDP-D-glucose phosphorylase activity"/>
    <property type="evidence" value="ECO:0000318"/>
    <property type="project" value="GO_Central"/>
</dbReference>
<dbReference type="GO" id="GO:0006006">
    <property type="term" value="P:glucose metabolic process"/>
    <property type="evidence" value="ECO:0000318"/>
    <property type="project" value="GO_Central"/>
</dbReference>
<keyword evidence="3" id="KW-1185">Reference proteome</keyword>
<dbReference type="GO" id="GO:0005737">
    <property type="term" value="C:cytoplasm"/>
    <property type="evidence" value="ECO:0000318"/>
    <property type="project" value="GO_Central"/>
</dbReference>
<gene>
    <name evidence="2" type="ORF">DAPPUDRAFT_42599</name>
</gene>
<dbReference type="InterPro" id="IPR058866">
    <property type="entry name" value="GDPGP1_N"/>
</dbReference>
<dbReference type="Pfam" id="PF26217">
    <property type="entry name" value="GDPGP1_N"/>
    <property type="match status" value="1"/>
</dbReference>
<proteinExistence type="predicted"/>
<reference evidence="2 3" key="1">
    <citation type="journal article" date="2011" name="Science">
        <title>The ecoresponsive genome of Daphnia pulex.</title>
        <authorList>
            <person name="Colbourne J.K."/>
            <person name="Pfrender M.E."/>
            <person name="Gilbert D."/>
            <person name="Thomas W.K."/>
            <person name="Tucker A."/>
            <person name="Oakley T.H."/>
            <person name="Tokishita S."/>
            <person name="Aerts A."/>
            <person name="Arnold G.J."/>
            <person name="Basu M.K."/>
            <person name="Bauer D.J."/>
            <person name="Caceres C.E."/>
            <person name="Carmel L."/>
            <person name="Casola C."/>
            <person name="Choi J.H."/>
            <person name="Detter J.C."/>
            <person name="Dong Q."/>
            <person name="Dusheyko S."/>
            <person name="Eads B.D."/>
            <person name="Frohlich T."/>
            <person name="Geiler-Samerotte K.A."/>
            <person name="Gerlach D."/>
            <person name="Hatcher P."/>
            <person name="Jogdeo S."/>
            <person name="Krijgsveld J."/>
            <person name="Kriventseva E.V."/>
            <person name="Kultz D."/>
            <person name="Laforsch C."/>
            <person name="Lindquist E."/>
            <person name="Lopez J."/>
            <person name="Manak J.R."/>
            <person name="Muller J."/>
            <person name="Pangilinan J."/>
            <person name="Patwardhan R.P."/>
            <person name="Pitluck S."/>
            <person name="Pritham E.J."/>
            <person name="Rechtsteiner A."/>
            <person name="Rho M."/>
            <person name="Rogozin I.B."/>
            <person name="Sakarya O."/>
            <person name="Salamov A."/>
            <person name="Schaack S."/>
            <person name="Shapiro H."/>
            <person name="Shiga Y."/>
            <person name="Skalitzky C."/>
            <person name="Smith Z."/>
            <person name="Souvorov A."/>
            <person name="Sung W."/>
            <person name="Tang Z."/>
            <person name="Tsuchiya D."/>
            <person name="Tu H."/>
            <person name="Vos H."/>
            <person name="Wang M."/>
            <person name="Wolf Y.I."/>
            <person name="Yamagata H."/>
            <person name="Yamada T."/>
            <person name="Ye Y."/>
            <person name="Shaw J.R."/>
            <person name="Andrews J."/>
            <person name="Crease T.J."/>
            <person name="Tang H."/>
            <person name="Lucas S.M."/>
            <person name="Robertson H.M."/>
            <person name="Bork P."/>
            <person name="Koonin E.V."/>
            <person name="Zdobnov E.M."/>
            <person name="Grigoriev I.V."/>
            <person name="Lynch M."/>
            <person name="Boore J.L."/>
        </authorList>
    </citation>
    <scope>NUCLEOTIDE SEQUENCE [LARGE SCALE GENOMIC DNA]</scope>
</reference>
<dbReference type="AlphaFoldDB" id="E9FWP3"/>
<evidence type="ECO:0000313" key="3">
    <source>
        <dbReference type="Proteomes" id="UP000000305"/>
    </source>
</evidence>
<dbReference type="InParanoid" id="E9FWP3"/>
<dbReference type="STRING" id="6669.E9FWP3"/>
<dbReference type="eggNOG" id="KOG2720">
    <property type="taxonomic scope" value="Eukaryota"/>
</dbReference>
<dbReference type="OMA" id="WRMLLEY"/>
<dbReference type="EMBL" id="GL732526">
    <property type="protein sequence ID" value="EFX88397.1"/>
    <property type="molecule type" value="Genomic_DNA"/>
</dbReference>
<feature type="domain" description="GDPGP1-like N-terminal" evidence="1">
    <location>
        <begin position="34"/>
        <end position="198"/>
    </location>
</feature>
<dbReference type="OrthoDB" id="417175at2759"/>
<dbReference type="GO" id="GO:0016787">
    <property type="term" value="F:hydrolase activity"/>
    <property type="evidence" value="ECO:0007669"/>
    <property type="project" value="UniProtKB-KW"/>
</dbReference>
<dbReference type="KEGG" id="dpx:DAPPUDRAFT_42599"/>
<sequence length="226" mass="25557">MGSLIIGESSRLVLVTSVPAPSSSSAIIRQQHSEFDRVLKSRWKEAADSAVCFYRLDRLQNKVIAGKYGFVAQYNPEKSKPGWRRPAQNFQKVSPNFDVKQFNFNQVTEREVVMGPEELPAIEKDESDTFLLINISPIEFGSCLLVPRMTQNIPQLITLHGLQVLLTTVLLSTDPRLKAGFSSAGGCASVNHQHYHVYYLEEQLYLETAVIYSVYLSMKLESFRRP</sequence>
<dbReference type="GO" id="GO:0000166">
    <property type="term" value="F:nucleotide binding"/>
    <property type="evidence" value="ECO:0007669"/>
    <property type="project" value="UniProtKB-KW"/>
</dbReference>
<accession>E9FWP3</accession>
<organism evidence="2 3">
    <name type="scientific">Daphnia pulex</name>
    <name type="common">Water flea</name>
    <dbReference type="NCBI Taxonomy" id="6669"/>
    <lineage>
        <taxon>Eukaryota</taxon>
        <taxon>Metazoa</taxon>
        <taxon>Ecdysozoa</taxon>
        <taxon>Arthropoda</taxon>
        <taxon>Crustacea</taxon>
        <taxon>Branchiopoda</taxon>
        <taxon>Diplostraca</taxon>
        <taxon>Cladocera</taxon>
        <taxon>Anomopoda</taxon>
        <taxon>Daphniidae</taxon>
        <taxon>Daphnia</taxon>
    </lineage>
</organism>
<dbReference type="HOGENOM" id="CLU_1225897_0_0_1"/>